<dbReference type="Pfam" id="PF04143">
    <property type="entry name" value="Sulf_transp"/>
    <property type="match status" value="1"/>
</dbReference>
<dbReference type="Proteomes" id="UP000030526">
    <property type="component" value="Unassembled WGS sequence"/>
</dbReference>
<dbReference type="RefSeq" id="WP_039084531.1">
    <property type="nucleotide sequence ID" value="NZ_JPXS01000051.1"/>
</dbReference>
<feature type="transmembrane region" description="Helical" evidence="1">
    <location>
        <begin position="121"/>
        <end position="142"/>
    </location>
</feature>
<sequence>MKIFTWPVVAGAALGIIAPLLTYEGNPGNMGFCAACFLRDTSGALGLHRAAPLQYIRPELIGLVFGALISAFFAKEFKPRASSAPITRILLGFFAMLGALIFLGCPWRAFLRLGGGDLTAVAGIAGLIAGIVGGIFFANRGFSLGKVSEQSKSSAIIPILFVVALFIFLITEFKFGENLPIFFSEKGPAAQHANLWLSLGGGVIIGIIMQKSRFCSVGAFRNFILFRDSHLLNGVLALILFTVITNVILGQFHLGFDKQPIAHNDVIWNFLAMALCGLCFSLGGGCPGKQLVHIGEGDNDSALFILGMLLGAAAAHNFSLAASGAGVSQFTPFVVIIGFIFCIYVGLSNRIKA</sequence>
<feature type="transmembrane region" description="Helical" evidence="1">
    <location>
        <begin position="231"/>
        <end position="254"/>
    </location>
</feature>
<evidence type="ECO:0000313" key="3">
    <source>
        <dbReference type="Proteomes" id="UP000030526"/>
    </source>
</evidence>
<keyword evidence="1" id="KW-0812">Transmembrane</keyword>
<reference evidence="2 3" key="1">
    <citation type="submission" date="2014-08" db="EMBL/GenBank/DDBJ databases">
        <title>Chaperone-usher fimbriae in a diverse selection of Gallibacterium genomes.</title>
        <authorList>
            <person name="Kudirkiene E."/>
            <person name="Bager R.J."/>
            <person name="Johnson T.J."/>
            <person name="Bojesen A.M."/>
        </authorList>
    </citation>
    <scope>NUCLEOTIDE SEQUENCE [LARGE SCALE GENOMIC DNA]</scope>
    <source>
        <strain evidence="2 3">20558/3kl.</strain>
    </source>
</reference>
<organism evidence="2 3">
    <name type="scientific">Gallibacterium anatis</name>
    <dbReference type="NCBI Taxonomy" id="750"/>
    <lineage>
        <taxon>Bacteria</taxon>
        <taxon>Pseudomonadati</taxon>
        <taxon>Pseudomonadota</taxon>
        <taxon>Gammaproteobacteria</taxon>
        <taxon>Pasteurellales</taxon>
        <taxon>Pasteurellaceae</taxon>
        <taxon>Gallibacterium</taxon>
    </lineage>
</organism>
<feature type="transmembrane region" description="Helical" evidence="1">
    <location>
        <begin position="55"/>
        <end position="74"/>
    </location>
</feature>
<feature type="transmembrane region" description="Helical" evidence="1">
    <location>
        <begin position="86"/>
        <end position="109"/>
    </location>
</feature>
<dbReference type="NCBIfam" id="TIGR04112">
    <property type="entry name" value="seleno_YedE"/>
    <property type="match status" value="1"/>
</dbReference>
<keyword evidence="1" id="KW-0472">Membrane</keyword>
<evidence type="ECO:0000313" key="2">
    <source>
        <dbReference type="EMBL" id="KGQ30173.1"/>
    </source>
</evidence>
<feature type="transmembrane region" description="Helical" evidence="1">
    <location>
        <begin position="154"/>
        <end position="173"/>
    </location>
</feature>
<feature type="transmembrane region" description="Helical" evidence="1">
    <location>
        <begin position="193"/>
        <end position="210"/>
    </location>
</feature>
<dbReference type="InterPro" id="IPR026366">
    <property type="entry name" value="Seleno_YedE"/>
</dbReference>
<dbReference type="AlphaFoldDB" id="A0A0A2XDI5"/>
<dbReference type="InterPro" id="IPR007272">
    <property type="entry name" value="Sulf_transp_TsuA/YedE"/>
</dbReference>
<feature type="transmembrane region" description="Helical" evidence="1">
    <location>
        <begin position="303"/>
        <end position="324"/>
    </location>
</feature>
<comment type="caution">
    <text evidence="2">The sequence shown here is derived from an EMBL/GenBank/DDBJ whole genome shotgun (WGS) entry which is preliminary data.</text>
</comment>
<proteinExistence type="predicted"/>
<name>A0A0A2XDI5_9PAST</name>
<gene>
    <name evidence="2" type="ORF">JP32_09500</name>
</gene>
<protein>
    <submittedName>
        <fullName evidence="2">Membrane protein</fullName>
    </submittedName>
</protein>
<keyword evidence="1" id="KW-1133">Transmembrane helix</keyword>
<accession>A0A0A2XDI5</accession>
<dbReference type="EMBL" id="JPXS01000051">
    <property type="protein sequence ID" value="KGQ30173.1"/>
    <property type="molecule type" value="Genomic_DNA"/>
</dbReference>
<feature type="transmembrane region" description="Helical" evidence="1">
    <location>
        <begin position="266"/>
        <end position="283"/>
    </location>
</feature>
<feature type="transmembrane region" description="Helical" evidence="1">
    <location>
        <begin position="330"/>
        <end position="347"/>
    </location>
</feature>
<evidence type="ECO:0000256" key="1">
    <source>
        <dbReference type="SAM" id="Phobius"/>
    </source>
</evidence>